<dbReference type="Proteomes" id="UP000032309">
    <property type="component" value="Unassembled WGS sequence"/>
</dbReference>
<reference evidence="2" key="1">
    <citation type="journal article" date="2015" name="Genome Announc.">
        <title>Draft Genome Sequence of an Anaerobic Ammonium-Oxidizing Bacterium, "Candidatus Brocadia sinica".</title>
        <authorList>
            <person name="Oshiki M."/>
            <person name="Shinyako-Hata K."/>
            <person name="Satoh H."/>
            <person name="Okabe S."/>
        </authorList>
    </citation>
    <scope>NUCLEOTIDE SEQUENCE [LARGE SCALE GENOMIC DNA]</scope>
    <source>
        <strain evidence="2">JPN1</strain>
    </source>
</reference>
<sequence length="89" mass="9994">MRNTDKQSLSVPPSWHSFVEDVILKNAPLVNTAMRHASVLKENRQNIMVVKNNINETIESVDKGKKKQGGTDKLCLSVHNEILQGISIR</sequence>
<comment type="caution">
    <text evidence="1">The sequence shown here is derived from an EMBL/GenBank/DDBJ whole genome shotgun (WGS) entry which is preliminary data.</text>
</comment>
<proteinExistence type="predicted"/>
<name>A0ABQ0JTK9_9BACT</name>
<accession>A0ABQ0JTK9</accession>
<keyword evidence="2" id="KW-1185">Reference proteome</keyword>
<evidence type="ECO:0000313" key="2">
    <source>
        <dbReference type="Proteomes" id="UP000032309"/>
    </source>
</evidence>
<organism evidence="1 2">
    <name type="scientific">Candidatus Brocadia sinica JPN1</name>
    <dbReference type="NCBI Taxonomy" id="1197129"/>
    <lineage>
        <taxon>Bacteria</taxon>
        <taxon>Pseudomonadati</taxon>
        <taxon>Planctomycetota</taxon>
        <taxon>Candidatus Brocadiia</taxon>
        <taxon>Candidatus Brocadiales</taxon>
        <taxon>Candidatus Brocadiaceae</taxon>
        <taxon>Candidatus Brocadia</taxon>
    </lineage>
</organism>
<evidence type="ECO:0000313" key="1">
    <source>
        <dbReference type="EMBL" id="GAN32032.1"/>
    </source>
</evidence>
<protein>
    <submittedName>
        <fullName evidence="1">Clathrin adaptor complex small subunit</fullName>
    </submittedName>
</protein>
<dbReference type="EMBL" id="BAFN01000001">
    <property type="protein sequence ID" value="GAN32032.1"/>
    <property type="molecule type" value="Genomic_DNA"/>
</dbReference>
<gene>
    <name evidence="1" type="ORF">BROSI_A0536</name>
</gene>